<dbReference type="PANTHER" id="PTHR40642:SF1">
    <property type="entry name" value="YALI0F31295P"/>
    <property type="match status" value="1"/>
</dbReference>
<dbReference type="AlphaFoldDB" id="A0A3E2GS32"/>
<organism evidence="2 3">
    <name type="scientific">Scytalidium lignicola</name>
    <name type="common">Hyphomycete</name>
    <dbReference type="NCBI Taxonomy" id="5539"/>
    <lineage>
        <taxon>Eukaryota</taxon>
        <taxon>Fungi</taxon>
        <taxon>Dikarya</taxon>
        <taxon>Ascomycota</taxon>
        <taxon>Pezizomycotina</taxon>
        <taxon>Leotiomycetes</taxon>
        <taxon>Leotiomycetes incertae sedis</taxon>
        <taxon>Scytalidium</taxon>
    </lineage>
</organism>
<feature type="compositionally biased region" description="Acidic residues" evidence="1">
    <location>
        <begin position="86"/>
        <end position="101"/>
    </location>
</feature>
<keyword evidence="3" id="KW-1185">Reference proteome</keyword>
<dbReference type="Proteomes" id="UP000258309">
    <property type="component" value="Unassembled WGS sequence"/>
</dbReference>
<name>A0A3E2GS32_SCYLI</name>
<dbReference type="EMBL" id="NCSJ02000600">
    <property type="protein sequence ID" value="RFU23808.1"/>
    <property type="molecule type" value="Genomic_DNA"/>
</dbReference>
<feature type="compositionally biased region" description="Basic residues" evidence="1">
    <location>
        <begin position="115"/>
        <end position="128"/>
    </location>
</feature>
<dbReference type="InterPro" id="IPR024526">
    <property type="entry name" value="DUF3807"/>
</dbReference>
<dbReference type="Pfam" id="PF12720">
    <property type="entry name" value="DUF3807"/>
    <property type="match status" value="1"/>
</dbReference>
<feature type="non-terminal residue" evidence="2">
    <location>
        <position position="1"/>
    </location>
</feature>
<accession>A0A3E2GS32</accession>
<protein>
    <submittedName>
        <fullName evidence="2">Uncharacterized protein</fullName>
    </submittedName>
</protein>
<comment type="caution">
    <text evidence="2">The sequence shown here is derived from an EMBL/GenBank/DDBJ whole genome shotgun (WGS) entry which is preliminary data.</text>
</comment>
<dbReference type="OrthoDB" id="5422320at2759"/>
<gene>
    <name evidence="2" type="ORF">B7463_g12530</name>
</gene>
<feature type="region of interest" description="Disordered" evidence="1">
    <location>
        <begin position="71"/>
        <end position="139"/>
    </location>
</feature>
<evidence type="ECO:0000313" key="2">
    <source>
        <dbReference type="EMBL" id="RFU23808.1"/>
    </source>
</evidence>
<reference evidence="2 3" key="1">
    <citation type="submission" date="2018-05" db="EMBL/GenBank/DDBJ databases">
        <title>Draft genome sequence of Scytalidium lignicola DSM 105466, a ubiquitous saprotrophic fungus.</title>
        <authorList>
            <person name="Buettner E."/>
            <person name="Gebauer A.M."/>
            <person name="Hofrichter M."/>
            <person name="Liers C."/>
            <person name="Kellner H."/>
        </authorList>
    </citation>
    <scope>NUCLEOTIDE SEQUENCE [LARGE SCALE GENOMIC DNA]</scope>
    <source>
        <strain evidence="2 3">DSM 105466</strain>
    </source>
</reference>
<feature type="compositionally biased region" description="Basic and acidic residues" evidence="1">
    <location>
        <begin position="130"/>
        <end position="139"/>
    </location>
</feature>
<sequence>MRDTFLGVSADHFSEDFLGPVEQDHCTVLENQDDGFGYYEDGVQRTLTDEQITMFRHSEIQTILRERRHKKEAEVDSGLISSADDREVDIEDGEVEDEELQEREIAAATPEVSRQSRKRKRKKSKQNHPAKPDLRKRTWDKVDEGLAGLDYDEATGVADGTRQLYTQRRRISYNDD</sequence>
<dbReference type="PANTHER" id="PTHR40642">
    <property type="entry name" value="YALI0F31295P"/>
    <property type="match status" value="1"/>
</dbReference>
<dbReference type="STRING" id="5539.A0A3E2GS32"/>
<evidence type="ECO:0000256" key="1">
    <source>
        <dbReference type="SAM" id="MobiDB-lite"/>
    </source>
</evidence>
<proteinExistence type="predicted"/>
<feature type="non-terminal residue" evidence="2">
    <location>
        <position position="176"/>
    </location>
</feature>
<evidence type="ECO:0000313" key="3">
    <source>
        <dbReference type="Proteomes" id="UP000258309"/>
    </source>
</evidence>